<sequence>MLRTAPAGLDRLVVSPAGGFDQDGARSGRYTTAAVDPEARIPYSDFAVALRDEADAISTSTPPSSVTGTRPRLKPTPP</sequence>
<keyword evidence="3" id="KW-1185">Reference proteome</keyword>
<gene>
    <name evidence="2" type="ORF">GCM10015535_33710</name>
</gene>
<evidence type="ECO:0000256" key="1">
    <source>
        <dbReference type="SAM" id="MobiDB-lite"/>
    </source>
</evidence>
<evidence type="ECO:0000313" key="2">
    <source>
        <dbReference type="EMBL" id="GGV86115.1"/>
    </source>
</evidence>
<protein>
    <submittedName>
        <fullName evidence="2">Uncharacterized protein</fullName>
    </submittedName>
</protein>
<evidence type="ECO:0000313" key="3">
    <source>
        <dbReference type="Proteomes" id="UP000660675"/>
    </source>
</evidence>
<name>A0ABQ2VZ57_9ACTN</name>
<accession>A0ABQ2VZ57</accession>
<dbReference type="RefSeq" id="WP_189544550.1">
    <property type="nucleotide sequence ID" value="NZ_BMTF01000010.1"/>
</dbReference>
<organism evidence="2 3">
    <name type="scientific">Streptomyces gelaticus</name>
    <dbReference type="NCBI Taxonomy" id="285446"/>
    <lineage>
        <taxon>Bacteria</taxon>
        <taxon>Bacillati</taxon>
        <taxon>Actinomycetota</taxon>
        <taxon>Actinomycetes</taxon>
        <taxon>Kitasatosporales</taxon>
        <taxon>Streptomycetaceae</taxon>
        <taxon>Streptomyces</taxon>
    </lineage>
</organism>
<feature type="compositionally biased region" description="Low complexity" evidence="1">
    <location>
        <begin position="58"/>
        <end position="70"/>
    </location>
</feature>
<comment type="caution">
    <text evidence="2">The sequence shown here is derived from an EMBL/GenBank/DDBJ whole genome shotgun (WGS) entry which is preliminary data.</text>
</comment>
<dbReference type="EMBL" id="BMTF01000010">
    <property type="protein sequence ID" value="GGV86115.1"/>
    <property type="molecule type" value="Genomic_DNA"/>
</dbReference>
<proteinExistence type="predicted"/>
<reference evidence="3" key="1">
    <citation type="journal article" date="2019" name="Int. J. Syst. Evol. Microbiol.">
        <title>The Global Catalogue of Microorganisms (GCM) 10K type strain sequencing project: providing services to taxonomists for standard genome sequencing and annotation.</title>
        <authorList>
            <consortium name="The Broad Institute Genomics Platform"/>
            <consortium name="The Broad Institute Genome Sequencing Center for Infectious Disease"/>
            <person name="Wu L."/>
            <person name="Ma J."/>
        </authorList>
    </citation>
    <scope>NUCLEOTIDE SEQUENCE [LARGE SCALE GENOMIC DNA]</scope>
    <source>
        <strain evidence="3">JCM 4376</strain>
    </source>
</reference>
<feature type="region of interest" description="Disordered" evidence="1">
    <location>
        <begin position="54"/>
        <end position="78"/>
    </location>
</feature>
<dbReference type="Proteomes" id="UP000660675">
    <property type="component" value="Unassembled WGS sequence"/>
</dbReference>